<dbReference type="AlphaFoldDB" id="A0AAD7GSU2"/>
<evidence type="ECO:0008006" key="3">
    <source>
        <dbReference type="Google" id="ProtNLM"/>
    </source>
</evidence>
<gene>
    <name evidence="1" type="ORF">B0H17DRAFT_1039554</name>
</gene>
<evidence type="ECO:0000313" key="2">
    <source>
        <dbReference type="Proteomes" id="UP001221757"/>
    </source>
</evidence>
<dbReference type="EMBL" id="JARKIE010000010">
    <property type="protein sequence ID" value="KAJ7704404.1"/>
    <property type="molecule type" value="Genomic_DNA"/>
</dbReference>
<evidence type="ECO:0000313" key="1">
    <source>
        <dbReference type="EMBL" id="KAJ7704404.1"/>
    </source>
</evidence>
<keyword evidence="2" id="KW-1185">Reference proteome</keyword>
<dbReference type="InterPro" id="IPR032675">
    <property type="entry name" value="LRR_dom_sf"/>
</dbReference>
<reference evidence="1" key="1">
    <citation type="submission" date="2023-03" db="EMBL/GenBank/DDBJ databases">
        <title>Massive genome expansion in bonnet fungi (Mycena s.s.) driven by repeated elements and novel gene families across ecological guilds.</title>
        <authorList>
            <consortium name="Lawrence Berkeley National Laboratory"/>
            <person name="Harder C.B."/>
            <person name="Miyauchi S."/>
            <person name="Viragh M."/>
            <person name="Kuo A."/>
            <person name="Thoen E."/>
            <person name="Andreopoulos B."/>
            <person name="Lu D."/>
            <person name="Skrede I."/>
            <person name="Drula E."/>
            <person name="Henrissat B."/>
            <person name="Morin E."/>
            <person name="Kohler A."/>
            <person name="Barry K."/>
            <person name="LaButti K."/>
            <person name="Morin E."/>
            <person name="Salamov A."/>
            <person name="Lipzen A."/>
            <person name="Mereny Z."/>
            <person name="Hegedus B."/>
            <person name="Baldrian P."/>
            <person name="Stursova M."/>
            <person name="Weitz H."/>
            <person name="Taylor A."/>
            <person name="Grigoriev I.V."/>
            <person name="Nagy L.G."/>
            <person name="Martin F."/>
            <person name="Kauserud H."/>
        </authorList>
    </citation>
    <scope>NUCLEOTIDE SEQUENCE</scope>
    <source>
        <strain evidence="1">CBHHK067</strain>
    </source>
</reference>
<dbReference type="SUPFAM" id="SSF52047">
    <property type="entry name" value="RNI-like"/>
    <property type="match status" value="1"/>
</dbReference>
<sequence>MLDELKAADEEQLLVLEDEFRELTLKEADILEQLTEVRTAKQRVRRLVAEKRNRYAPIFTLPDELLVCIVQAGQQSSDGDGALIEVLASHLSQRFRWAVISAPSLWSSIELRWGVKADETRFAAYLERARACTLSVTCKYATYGGKEECDYTEVHSDLRAVAQHIPRIRRLVLECGALGMSVEDAVAHFVDLRAPFLEYVEISGLASELDEEDTPNYASIFSVGAPRLATLKLHNLFPEYWSPWVTSLTTLDLRDMHNPTIIVVVPKFLSSCPQLVDVTLDDSTYFASDPSFVGGSDITLPALRSLKGLCLNSDLPDALLTGVLPRIHAPALETLQFSGVNGAQISAFFTLLPPAKFPVLRTLAFANSNARCKKYHYLAERVAPAALAHFPALAALTIINVCHVTQLLGDLLATPKDEGSLAALRTLTLRYKDAENFGVASWPKLQADGEDDAGDPFFALRTLLAAFRATRPLRLRLPRSRFFTERDWDRGDADFEMFDAQALLQALGHDEMDDAADLVVADV</sequence>
<name>A0AAD7GSU2_MYCRO</name>
<organism evidence="1 2">
    <name type="scientific">Mycena rosella</name>
    <name type="common">Pink bonnet</name>
    <name type="synonym">Agaricus rosellus</name>
    <dbReference type="NCBI Taxonomy" id="1033263"/>
    <lineage>
        <taxon>Eukaryota</taxon>
        <taxon>Fungi</taxon>
        <taxon>Dikarya</taxon>
        <taxon>Basidiomycota</taxon>
        <taxon>Agaricomycotina</taxon>
        <taxon>Agaricomycetes</taxon>
        <taxon>Agaricomycetidae</taxon>
        <taxon>Agaricales</taxon>
        <taxon>Marasmiineae</taxon>
        <taxon>Mycenaceae</taxon>
        <taxon>Mycena</taxon>
    </lineage>
</organism>
<dbReference type="Gene3D" id="3.80.10.10">
    <property type="entry name" value="Ribonuclease Inhibitor"/>
    <property type="match status" value="1"/>
</dbReference>
<comment type="caution">
    <text evidence="1">The sequence shown here is derived from an EMBL/GenBank/DDBJ whole genome shotgun (WGS) entry which is preliminary data.</text>
</comment>
<dbReference type="Proteomes" id="UP001221757">
    <property type="component" value="Unassembled WGS sequence"/>
</dbReference>
<proteinExistence type="predicted"/>
<accession>A0AAD7GSU2</accession>
<protein>
    <recommendedName>
        <fullName evidence="3">F-box domain-containing protein</fullName>
    </recommendedName>
</protein>